<dbReference type="GO" id="GO:0003824">
    <property type="term" value="F:catalytic activity"/>
    <property type="evidence" value="ECO:0007669"/>
    <property type="project" value="InterPro"/>
</dbReference>
<dbReference type="PROSITE" id="PS51340">
    <property type="entry name" value="MOSC"/>
    <property type="match status" value="1"/>
</dbReference>
<evidence type="ECO:0000313" key="2">
    <source>
        <dbReference type="EMBL" id="EEQ94097.1"/>
    </source>
</evidence>
<dbReference type="GO" id="GO:0030151">
    <property type="term" value="F:molybdenum ion binding"/>
    <property type="evidence" value="ECO:0007669"/>
    <property type="project" value="InterPro"/>
</dbReference>
<gene>
    <name evidence="2" type="ORF">OINT_2001310</name>
</gene>
<proteinExistence type="predicted"/>
<organism evidence="2 3">
    <name type="scientific">Brucella intermedia LMG 3301</name>
    <dbReference type="NCBI Taxonomy" id="641118"/>
    <lineage>
        <taxon>Bacteria</taxon>
        <taxon>Pseudomonadati</taxon>
        <taxon>Pseudomonadota</taxon>
        <taxon>Alphaproteobacteria</taxon>
        <taxon>Hyphomicrobiales</taxon>
        <taxon>Brucellaceae</taxon>
        <taxon>Brucella/Ochrobactrum group</taxon>
        <taxon>Brucella</taxon>
    </lineage>
</organism>
<dbReference type="InterPro" id="IPR052716">
    <property type="entry name" value="MOSC_domain"/>
</dbReference>
<dbReference type="SUPFAM" id="SSF50800">
    <property type="entry name" value="PK beta-barrel domain-like"/>
    <property type="match status" value="1"/>
</dbReference>
<dbReference type="HOGENOM" id="CLU_092690_0_0_5"/>
<accession>C4WP24</accession>
<dbReference type="PANTHER" id="PTHR36930">
    <property type="entry name" value="METAL-SULFUR CLUSTER BIOSYNTHESIS PROTEINS YUAD-RELATED"/>
    <property type="match status" value="1"/>
</dbReference>
<feature type="domain" description="MOSC" evidence="1">
    <location>
        <begin position="51"/>
        <end position="200"/>
    </location>
</feature>
<dbReference type="InterPro" id="IPR011037">
    <property type="entry name" value="Pyrv_Knase-like_insert_dom_sf"/>
</dbReference>
<reference evidence="2 3" key="1">
    <citation type="submission" date="2009-05" db="EMBL/GenBank/DDBJ databases">
        <authorList>
            <person name="Setubal J.C."/>
            <person name="Boyle S."/>
            <person name="Crasta O.R."/>
            <person name="Gillespie J.J."/>
            <person name="Kenyon R.W."/>
            <person name="Lu J."/>
            <person name="Mane S."/>
            <person name="Nagrani S."/>
            <person name="Shallom J.M."/>
            <person name="Shallom S."/>
            <person name="Shukla M."/>
            <person name="Snyder E.E."/>
            <person name="Sobral B.W."/>
            <person name="Wattam A.R."/>
            <person name="Will R."/>
            <person name="Williams K."/>
            <person name="Yoo H."/>
            <person name="Munk C."/>
            <person name="Tapia R."/>
            <person name="Green L."/>
            <person name="Rogers Y."/>
            <person name="Detter J.C."/>
            <person name="Bruce D."/>
            <person name="Brettin T.S."/>
            <person name="Tsolis R."/>
        </authorList>
    </citation>
    <scope>NUCLEOTIDE SEQUENCE [LARGE SCALE GENOMIC DNA]</scope>
    <source>
        <strain evidence="2 3">LMG 3301</strain>
    </source>
</reference>
<comment type="caution">
    <text evidence="2">The sequence shown here is derived from an EMBL/GenBank/DDBJ whole genome shotgun (WGS) entry which is preliminary data.</text>
</comment>
<name>C4WP24_9HYPH</name>
<sequence>MPRNFIQVLYSSCNAANEVSLSCQDVFHKVGLMSGFVVAVARDGEHRFSKQVVPEIRIITGHGVEGDAHQGVTVKHRSRVRADPTQPNLRQVHLIHAELFDELAEKGFDVAPADLGENITTRGVDLLGLPQGALIRIGDEVVLEATGLRNPCAQIENFQAGLLNAVLDRTPDGELVRKSGIMTIVLAGGMVKADDAITIELPPLPHHKLERV</sequence>
<dbReference type="AlphaFoldDB" id="C4WP24"/>
<dbReference type="InterPro" id="IPR005302">
    <property type="entry name" value="MoCF_Sase_C"/>
</dbReference>
<evidence type="ECO:0000313" key="3">
    <source>
        <dbReference type="Proteomes" id="UP000004386"/>
    </source>
</evidence>
<dbReference type="PANTHER" id="PTHR36930:SF1">
    <property type="entry name" value="MOSC DOMAIN-CONTAINING PROTEIN"/>
    <property type="match status" value="1"/>
</dbReference>
<evidence type="ECO:0000259" key="1">
    <source>
        <dbReference type="PROSITE" id="PS51340"/>
    </source>
</evidence>
<dbReference type="Gene3D" id="2.40.33.20">
    <property type="entry name" value="PK beta-barrel domain-like"/>
    <property type="match status" value="1"/>
</dbReference>
<dbReference type="Pfam" id="PF03473">
    <property type="entry name" value="MOSC"/>
    <property type="match status" value="1"/>
</dbReference>
<dbReference type="GO" id="GO:0030170">
    <property type="term" value="F:pyridoxal phosphate binding"/>
    <property type="evidence" value="ECO:0007669"/>
    <property type="project" value="InterPro"/>
</dbReference>
<dbReference type="EMBL" id="ACQA01000002">
    <property type="protein sequence ID" value="EEQ94097.1"/>
    <property type="molecule type" value="Genomic_DNA"/>
</dbReference>
<protein>
    <submittedName>
        <fullName evidence="2">MOSC domain-containing protein</fullName>
    </submittedName>
</protein>
<dbReference type="Proteomes" id="UP000004386">
    <property type="component" value="Unassembled WGS sequence"/>
</dbReference>